<evidence type="ECO:0000313" key="9">
    <source>
        <dbReference type="Proteomes" id="UP000006230"/>
    </source>
</evidence>
<dbReference type="Proteomes" id="UP000006230">
    <property type="component" value="Unassembled WGS sequence"/>
</dbReference>
<proteinExistence type="predicted"/>
<accession>Q0FP52</accession>
<dbReference type="STRING" id="314265.R2601_27076"/>
<keyword evidence="2" id="KW-1003">Cell membrane</keyword>
<sequence length="794" mass="83833">MEIEGPKRSIWRNLSLTWLIPIAALAITLLIAWQSWAERGARIEITFENAAGIVPGETALRFRDVNIGLVEDVTFANDLSSVRIGARIDNIVAESLPSDAEFWVVRPEVSASGISGLSTVLSGVYIEAAFEPQEGAEATRFEGRDTAPLVRPGMRGTRIVLRAPDGAMLSAGAPIFHQGIEVGRIETPRLLESGNGVIADAFIEAPHDRRVTTSTRFWDTSGFNVNFGPQGLDLSVGSVAALIRGGIAFDTVVSGGNPVPSRYVFDLFDDETAARDSVFSQSIDNAVDLVVEFDESVRGLEAGAPVTYRGLKIGAVNALGAFIDDVSGEQRVKLRASISIDPRALGLEDDTAAEAEIITFLSESVQDGLRARLASQGLFSQSLMVELVTIPEAEPAALGIFDTEAPVLPSVESNVPDVAATAEGLFQRIDDLPVEELMEQAIATLRSVESFAGDPDLRAVPGSVSGLLDEARGLIGSEETQALPGELNATVTALREIVEDLREAGTAEKLAAALDGATAATDSVSSVATEITAATEEVPALIEEMRDLVAKANALQLEAFVDRATALADSADRLIASDATQALPGEINATVAELRGVAEDLRAADAIGRLMSTLESASAAADSVTGVAMDLSGATEQVPALVDDLRRLVETANDLPLEAFIEQATNLVASADRLVDSDQTRALPGALTRMLDEARSALEELREGGVVENTNATLASARDAAAAIEEAAESLPSLSAQIQSMVGEAELALQGYGENSRFNRETLSALREVQSAAEALNKLARSIERNPNSLLFGR</sequence>
<comment type="subcellular location">
    <subcellularLocation>
        <location evidence="1">Cell inner membrane</location>
    </subcellularLocation>
</comment>
<gene>
    <name evidence="8" type="ORF">R2601_27076</name>
</gene>
<keyword evidence="4" id="KW-0812">Transmembrane</keyword>
<dbReference type="PANTHER" id="PTHR30462:SF0">
    <property type="entry name" value="INTERMEMBRANE TRANSPORT PROTEIN YEBT"/>
    <property type="match status" value="1"/>
</dbReference>
<dbReference type="eggNOG" id="COG1463">
    <property type="taxonomic scope" value="Bacteria"/>
</dbReference>
<dbReference type="HOGENOM" id="CLU_018765_3_0_5"/>
<organism evidence="8 9">
    <name type="scientific">Salipiger bermudensis (strain DSM 26914 / JCM 13377 / KCTC 12554 / HTCC2601)</name>
    <name type="common">Pelagibaca bermudensis</name>
    <dbReference type="NCBI Taxonomy" id="314265"/>
    <lineage>
        <taxon>Bacteria</taxon>
        <taxon>Pseudomonadati</taxon>
        <taxon>Pseudomonadota</taxon>
        <taxon>Alphaproteobacteria</taxon>
        <taxon>Rhodobacterales</taxon>
        <taxon>Roseobacteraceae</taxon>
        <taxon>Salipiger</taxon>
    </lineage>
</organism>
<name>Q0FP52_SALBH</name>
<evidence type="ECO:0000256" key="1">
    <source>
        <dbReference type="ARBA" id="ARBA00004533"/>
    </source>
</evidence>
<dbReference type="PANTHER" id="PTHR30462">
    <property type="entry name" value="INTERMEMBRANE TRANSPORT PROTEIN PQIB-RELATED"/>
    <property type="match status" value="1"/>
</dbReference>
<evidence type="ECO:0000256" key="5">
    <source>
        <dbReference type="ARBA" id="ARBA00022989"/>
    </source>
</evidence>
<evidence type="ECO:0000256" key="4">
    <source>
        <dbReference type="ARBA" id="ARBA00022692"/>
    </source>
</evidence>
<keyword evidence="3" id="KW-0997">Cell inner membrane</keyword>
<evidence type="ECO:0000259" key="7">
    <source>
        <dbReference type="Pfam" id="PF02470"/>
    </source>
</evidence>
<evidence type="ECO:0000256" key="2">
    <source>
        <dbReference type="ARBA" id="ARBA00022475"/>
    </source>
</evidence>
<keyword evidence="9" id="KW-1185">Reference proteome</keyword>
<feature type="domain" description="Mce/MlaD" evidence="7">
    <location>
        <begin position="40"/>
        <end position="127"/>
    </location>
</feature>
<evidence type="ECO:0000313" key="8">
    <source>
        <dbReference type="EMBL" id="EAU46007.1"/>
    </source>
</evidence>
<reference evidence="8 9" key="1">
    <citation type="journal article" date="2010" name="J. Bacteriol.">
        <title>Genome sequences of Pelagibaca bermudensis HTCC2601T and Maritimibacter alkaliphilus HTCC2654T, the type strains of two marine Roseobacter genera.</title>
        <authorList>
            <person name="Thrash J.C."/>
            <person name="Cho J.C."/>
            <person name="Ferriera S."/>
            <person name="Johnson J."/>
            <person name="Vergin K.L."/>
            <person name="Giovannoni S.J."/>
        </authorList>
    </citation>
    <scope>NUCLEOTIDE SEQUENCE [LARGE SCALE GENOMIC DNA]</scope>
    <source>
        <strain evidence="9">DSM 26914 / JCM 13377 / KCTC 12554 / HTCC2601</strain>
    </source>
</reference>
<comment type="caution">
    <text evidence="8">The sequence shown here is derived from an EMBL/GenBank/DDBJ whole genome shotgun (WGS) entry which is preliminary data.</text>
</comment>
<protein>
    <submittedName>
        <fullName evidence="8">Paraquat-inducible protein, putative</fullName>
    </submittedName>
</protein>
<dbReference type="EMBL" id="AATQ01000019">
    <property type="protein sequence ID" value="EAU46007.1"/>
    <property type="molecule type" value="Genomic_DNA"/>
</dbReference>
<dbReference type="InterPro" id="IPR051800">
    <property type="entry name" value="PqiA-PqiB_transport"/>
</dbReference>
<feature type="domain" description="Mce/MlaD" evidence="7">
    <location>
        <begin position="156"/>
        <end position="216"/>
    </location>
</feature>
<dbReference type="eggNOG" id="COG3008">
    <property type="taxonomic scope" value="Bacteria"/>
</dbReference>
<keyword evidence="5" id="KW-1133">Transmembrane helix</keyword>
<dbReference type="Pfam" id="PF02470">
    <property type="entry name" value="MlaD"/>
    <property type="match status" value="3"/>
</dbReference>
<dbReference type="GO" id="GO:0005886">
    <property type="term" value="C:plasma membrane"/>
    <property type="evidence" value="ECO:0007669"/>
    <property type="project" value="UniProtKB-SubCell"/>
</dbReference>
<feature type="domain" description="Mce/MlaD" evidence="7">
    <location>
        <begin position="287"/>
        <end position="384"/>
    </location>
</feature>
<dbReference type="AlphaFoldDB" id="Q0FP52"/>
<evidence type="ECO:0000256" key="6">
    <source>
        <dbReference type="ARBA" id="ARBA00023136"/>
    </source>
</evidence>
<keyword evidence="6" id="KW-0472">Membrane</keyword>
<dbReference type="InterPro" id="IPR003399">
    <property type="entry name" value="Mce/MlaD"/>
</dbReference>
<evidence type="ECO:0000256" key="3">
    <source>
        <dbReference type="ARBA" id="ARBA00022519"/>
    </source>
</evidence>